<organism evidence="1 2">
    <name type="scientific">Rhabditophanes sp. KR3021</name>
    <dbReference type="NCBI Taxonomy" id="114890"/>
    <lineage>
        <taxon>Eukaryota</taxon>
        <taxon>Metazoa</taxon>
        <taxon>Ecdysozoa</taxon>
        <taxon>Nematoda</taxon>
        <taxon>Chromadorea</taxon>
        <taxon>Rhabditida</taxon>
        <taxon>Tylenchina</taxon>
        <taxon>Panagrolaimomorpha</taxon>
        <taxon>Strongyloidoidea</taxon>
        <taxon>Alloionematidae</taxon>
        <taxon>Rhabditophanes</taxon>
    </lineage>
</organism>
<evidence type="ECO:0000313" key="2">
    <source>
        <dbReference type="WBParaSite" id="RSKR_0000461500.1"/>
    </source>
</evidence>
<dbReference type="Proteomes" id="UP000095286">
    <property type="component" value="Unplaced"/>
</dbReference>
<reference evidence="2" key="1">
    <citation type="submission" date="2016-11" db="UniProtKB">
        <authorList>
            <consortium name="WormBaseParasite"/>
        </authorList>
    </citation>
    <scope>IDENTIFICATION</scope>
    <source>
        <strain evidence="2">KR3021</strain>
    </source>
</reference>
<name>A0AC35TUH9_9BILA</name>
<sequence>MSNILDHKSTSTDIFTDSLDSSIIPNLSKLHYLGEEVIGAKFQVTELDKIRQKTREAWRKLDDTAQEKRTCIICNDKLMLRLPTTYVKSHLQKEAKLIDIEIENARTVLKEKVDDLKKFEGTETLEKMGFSLEPINKRISEAEQFR</sequence>
<dbReference type="WBParaSite" id="RSKR_0000461500.1">
    <property type="protein sequence ID" value="RSKR_0000461500.1"/>
    <property type="gene ID" value="RSKR_0000461500"/>
</dbReference>
<proteinExistence type="predicted"/>
<accession>A0AC35TUH9</accession>
<evidence type="ECO:0000313" key="1">
    <source>
        <dbReference type="Proteomes" id="UP000095286"/>
    </source>
</evidence>
<protein>
    <submittedName>
        <fullName evidence="2">BED-type domain-containing protein</fullName>
    </submittedName>
</protein>